<organism evidence="1 2">
    <name type="scientific">Xaviernesmea oryzae</name>
    <dbReference type="NCBI Taxonomy" id="464029"/>
    <lineage>
        <taxon>Bacteria</taxon>
        <taxon>Pseudomonadati</taxon>
        <taxon>Pseudomonadota</taxon>
        <taxon>Alphaproteobacteria</taxon>
        <taxon>Hyphomicrobiales</taxon>
        <taxon>Rhizobiaceae</taxon>
        <taxon>Rhizobium/Agrobacterium group</taxon>
        <taxon>Xaviernesmea</taxon>
    </lineage>
</organism>
<name>A0A1Q9B2C2_9HYPH</name>
<reference evidence="1 2" key="1">
    <citation type="submission" date="2016-09" db="EMBL/GenBank/DDBJ databases">
        <title>Rhizobium sp. nov., a novel species isolated from the rice rhizosphere.</title>
        <authorList>
            <person name="Zhao J."/>
            <person name="Zhang X."/>
        </authorList>
    </citation>
    <scope>NUCLEOTIDE SEQUENCE [LARGE SCALE GENOMIC DNA]</scope>
    <source>
        <strain evidence="1 2">1.7048</strain>
    </source>
</reference>
<protein>
    <submittedName>
        <fullName evidence="1">DUF429 domain-containing protein</fullName>
    </submittedName>
</protein>
<dbReference type="EMBL" id="MKIP01000028">
    <property type="protein sequence ID" value="OLP62166.1"/>
    <property type="molecule type" value="Genomic_DNA"/>
</dbReference>
<evidence type="ECO:0000313" key="2">
    <source>
        <dbReference type="Proteomes" id="UP000186364"/>
    </source>
</evidence>
<dbReference type="AlphaFoldDB" id="A0A1Q9B2C2"/>
<keyword evidence="2" id="KW-1185">Reference proteome</keyword>
<gene>
    <name evidence="1" type="ORF">BJF93_01615</name>
</gene>
<evidence type="ECO:0000313" key="1">
    <source>
        <dbReference type="EMBL" id="OLP62166.1"/>
    </source>
</evidence>
<dbReference type="RefSeq" id="WP_075625927.1">
    <property type="nucleotide sequence ID" value="NZ_FOAM01000014.1"/>
</dbReference>
<comment type="caution">
    <text evidence="1">The sequence shown here is derived from an EMBL/GenBank/DDBJ whole genome shotgun (WGS) entry which is preliminary data.</text>
</comment>
<dbReference type="OrthoDB" id="8338566at2"/>
<dbReference type="Pfam" id="PF04250">
    <property type="entry name" value="DUF429"/>
    <property type="match status" value="1"/>
</dbReference>
<dbReference type="Proteomes" id="UP000186364">
    <property type="component" value="Unassembled WGS sequence"/>
</dbReference>
<proteinExistence type="predicted"/>
<accession>A0A1Q9B2C2</accession>
<sequence>MRIFGVDFTSSPRRAKPIMAVECRLDDHRLVFQTTHAWPDFLSFERALVAPGPWVMGLDFPFGQSRRLVENIGWPLEWSAYVALVASLTRAEFADLLTQYRTPRAKGDREHQRGIDRLTGGISPQKLFGVPVGLMFFEGAQRLLRSGVHLPLLRDGDRDRIALEAYPGVLARSLIGRRSYKNDDRRKQTVAKALARRDILAALTGTVFEAAHGLKVEAPDTLGDDPTGDQLDALLCAVQAAWAYRRRASGYAIPDAADPLEGWICGPHSTFP</sequence>
<dbReference type="InterPro" id="IPR007362">
    <property type="entry name" value="DUF429"/>
</dbReference>